<comment type="caution">
    <text evidence="2">The sequence shown here is derived from an EMBL/GenBank/DDBJ whole genome shotgun (WGS) entry which is preliminary data.</text>
</comment>
<dbReference type="RefSeq" id="WP_132603492.1">
    <property type="nucleotide sequence ID" value="NZ_NRRP01000007.1"/>
</dbReference>
<reference evidence="2 3" key="1">
    <citation type="submission" date="2019-03" db="EMBL/GenBank/DDBJ databases">
        <title>Genomic Encyclopedia of Type Strains, Phase IV (KMG-IV): sequencing the most valuable type-strain genomes for metagenomic binning, comparative biology and taxonomic classification.</title>
        <authorList>
            <person name="Goeker M."/>
        </authorList>
    </citation>
    <scope>NUCLEOTIDE SEQUENCE [LARGE SCALE GENOMIC DNA]</scope>
    <source>
        <strain evidence="2 3">DSM 2781</strain>
    </source>
</reference>
<evidence type="ECO:0000313" key="3">
    <source>
        <dbReference type="Proteomes" id="UP000295733"/>
    </source>
</evidence>
<organism evidence="2 3">
    <name type="scientific">Rhodovulum adriaticum</name>
    <name type="common">Rhodopseudomonas adriatica</name>
    <dbReference type="NCBI Taxonomy" id="35804"/>
    <lineage>
        <taxon>Bacteria</taxon>
        <taxon>Pseudomonadati</taxon>
        <taxon>Pseudomonadota</taxon>
        <taxon>Alphaproteobacteria</taxon>
        <taxon>Rhodobacterales</taxon>
        <taxon>Paracoccaceae</taxon>
        <taxon>Rhodovulum</taxon>
    </lineage>
</organism>
<accession>A0A4R2NLZ2</accession>
<dbReference type="OrthoDB" id="5379851at2"/>
<keyword evidence="3" id="KW-1185">Reference proteome</keyword>
<dbReference type="AlphaFoldDB" id="A0A4R2NLZ2"/>
<sequence length="267" mass="29990">MTDKRIKHAPSKKSCFIISPIGAEGGDIRRRADKVLKHVIRPPLEERGYSVVRADHIADPGMITTQVIDKIREADLVVADLSGHNPNVFYELAVRHALNKPFIQIIESGEQIPFDIAGFRTIHLDHTDLDSADEARKEIGNQVDAIEGENFKLVTPLSFSVDMTSFAASEDKESVYISRLFDAVSSLQAQLAAMDRRLARGGFDSDQGLILERALRNRSEKLQYLEHENARLISELDELRSRREEIAVERHALRALGEKARSGAREK</sequence>
<name>A0A4R2NLZ2_RHOAD</name>
<feature type="coiled-coil region" evidence="1">
    <location>
        <begin position="222"/>
        <end position="256"/>
    </location>
</feature>
<protein>
    <recommendedName>
        <fullName evidence="4">Nucleoside 2-deoxyribosyltransferase-like protein</fullName>
    </recommendedName>
</protein>
<keyword evidence="1" id="KW-0175">Coiled coil</keyword>
<dbReference type="Proteomes" id="UP000295733">
    <property type="component" value="Unassembled WGS sequence"/>
</dbReference>
<gene>
    <name evidence="2" type="ORF">EV656_10752</name>
</gene>
<dbReference type="EMBL" id="SLXL01000007">
    <property type="protein sequence ID" value="TCP22244.1"/>
    <property type="molecule type" value="Genomic_DNA"/>
</dbReference>
<evidence type="ECO:0000313" key="2">
    <source>
        <dbReference type="EMBL" id="TCP22244.1"/>
    </source>
</evidence>
<dbReference type="Gene3D" id="3.40.50.450">
    <property type="match status" value="1"/>
</dbReference>
<evidence type="ECO:0000256" key="1">
    <source>
        <dbReference type="SAM" id="Coils"/>
    </source>
</evidence>
<evidence type="ECO:0008006" key="4">
    <source>
        <dbReference type="Google" id="ProtNLM"/>
    </source>
</evidence>
<proteinExistence type="predicted"/>